<feature type="transmembrane region" description="Helical" evidence="2">
    <location>
        <begin position="242"/>
        <end position="262"/>
    </location>
</feature>
<evidence type="ECO:0000313" key="4">
    <source>
        <dbReference type="Proteomes" id="UP001470230"/>
    </source>
</evidence>
<organism evidence="3 4">
    <name type="scientific">Tritrichomonas musculus</name>
    <dbReference type="NCBI Taxonomy" id="1915356"/>
    <lineage>
        <taxon>Eukaryota</taxon>
        <taxon>Metamonada</taxon>
        <taxon>Parabasalia</taxon>
        <taxon>Tritrichomonadida</taxon>
        <taxon>Tritrichomonadidae</taxon>
        <taxon>Tritrichomonas</taxon>
    </lineage>
</organism>
<evidence type="ECO:0000256" key="1">
    <source>
        <dbReference type="SAM" id="MobiDB-lite"/>
    </source>
</evidence>
<comment type="caution">
    <text evidence="3">The sequence shown here is derived from an EMBL/GenBank/DDBJ whole genome shotgun (WGS) entry which is preliminary data.</text>
</comment>
<feature type="region of interest" description="Disordered" evidence="1">
    <location>
        <begin position="425"/>
        <end position="463"/>
    </location>
</feature>
<feature type="transmembrane region" description="Helical" evidence="2">
    <location>
        <begin position="500"/>
        <end position="520"/>
    </location>
</feature>
<reference evidence="3 4" key="1">
    <citation type="submission" date="2024-04" db="EMBL/GenBank/DDBJ databases">
        <title>Tritrichomonas musculus Genome.</title>
        <authorList>
            <person name="Alves-Ferreira E."/>
            <person name="Grigg M."/>
            <person name="Lorenzi H."/>
            <person name="Galac M."/>
        </authorList>
    </citation>
    <scope>NUCLEOTIDE SEQUENCE [LARGE SCALE GENOMIC DNA]</scope>
    <source>
        <strain evidence="3 4">EAF2021</strain>
    </source>
</reference>
<feature type="transmembrane region" description="Helical" evidence="2">
    <location>
        <begin position="159"/>
        <end position="179"/>
    </location>
</feature>
<keyword evidence="2" id="KW-0472">Membrane</keyword>
<gene>
    <name evidence="3" type="ORF">M9Y10_042088</name>
</gene>
<dbReference type="Proteomes" id="UP001470230">
    <property type="component" value="Unassembled WGS sequence"/>
</dbReference>
<keyword evidence="2" id="KW-0812">Transmembrane</keyword>
<sequence>MPLYYIDPPTFNKSLQYQFHEEFSLINSFYVGVNSGFTNPFKIRHPYCYKCLAKSHWLTALHSAMFLTSFSTHKISIAVPSFLLFYHFCFIYLFFSRTTILKRDIYSILSLIVFLFAGSFGFIRWFWRDPRHDISNDFVYMWSSDKRTLWSHPILQYMFAYRPSLLSLSLIIDIVFIFYKVIYINRSKKDANNKTLNNDSLNSKWNVFLSEDSNKLDKKGITIASLFSGGLYGLTIPTQIEVTISFSIFALSFFMILLISYYDMSQFLFNFLSFIIGFALVLIPQFFILLRFRDCNFPIFTFSKFWQPITSSGRFYGEIVSWYEALGVFAGITIVVSWFYIVYTAFFSSTSSGSMKEEAIFALKFYLPSFLSFLFINQIEFHGESRQNIIAFYLCWMIFASIMFLYTFDSIITSIKLRPMNSPSTARKINQNKTQDNTSQNSNETKNLSNSDDDEGNEIENDDENANESIIDYNLNVHIRLKDNGSLCEESHLEEVQGILIAWFSFFYIISISSAMIGFYRLSPRKSQAYYSDTIILSDWIIKNTKIKSLFYLDPSFEYQDYSAITSLSGRILIYDSSLCKSYYPNSFITPDRSSNLRLTQRLARAGFKQLSYLANDVNSLAVNLTSKTLIPKLKYVINTKNSESKFNFSSTIPNNWRLTFDHGNIQVYERLKN</sequence>
<evidence type="ECO:0000256" key="2">
    <source>
        <dbReference type="SAM" id="Phobius"/>
    </source>
</evidence>
<keyword evidence="2" id="KW-1133">Transmembrane helix</keyword>
<accession>A0ABR2K708</accession>
<keyword evidence="4" id="KW-1185">Reference proteome</keyword>
<feature type="transmembrane region" description="Helical" evidence="2">
    <location>
        <begin position="389"/>
        <end position="408"/>
    </location>
</feature>
<feature type="transmembrane region" description="Helical" evidence="2">
    <location>
        <begin position="75"/>
        <end position="95"/>
    </location>
</feature>
<evidence type="ECO:0000313" key="3">
    <source>
        <dbReference type="EMBL" id="KAK8886623.1"/>
    </source>
</evidence>
<feature type="compositionally biased region" description="Acidic residues" evidence="1">
    <location>
        <begin position="451"/>
        <end position="463"/>
    </location>
</feature>
<feature type="transmembrane region" description="Helical" evidence="2">
    <location>
        <begin position="107"/>
        <end position="127"/>
    </location>
</feature>
<feature type="transmembrane region" description="Helical" evidence="2">
    <location>
        <begin position="322"/>
        <end position="347"/>
    </location>
</feature>
<dbReference type="EMBL" id="JAPFFF010000007">
    <property type="protein sequence ID" value="KAK8886623.1"/>
    <property type="molecule type" value="Genomic_DNA"/>
</dbReference>
<feature type="compositionally biased region" description="Polar residues" evidence="1">
    <location>
        <begin position="425"/>
        <end position="448"/>
    </location>
</feature>
<name>A0ABR2K708_9EUKA</name>
<protein>
    <submittedName>
        <fullName evidence="3">Uncharacterized protein</fullName>
    </submittedName>
</protein>
<feature type="transmembrane region" description="Helical" evidence="2">
    <location>
        <begin position="268"/>
        <end position="290"/>
    </location>
</feature>
<feature type="transmembrane region" description="Helical" evidence="2">
    <location>
        <begin position="359"/>
        <end position="377"/>
    </location>
</feature>
<proteinExistence type="predicted"/>